<feature type="region of interest" description="Disordered" evidence="1">
    <location>
        <begin position="358"/>
        <end position="556"/>
    </location>
</feature>
<organism evidence="3 4">
    <name type="scientific">Stenomitos frigidus ULC18</name>
    <dbReference type="NCBI Taxonomy" id="2107698"/>
    <lineage>
        <taxon>Bacteria</taxon>
        <taxon>Bacillati</taxon>
        <taxon>Cyanobacteriota</taxon>
        <taxon>Cyanophyceae</taxon>
        <taxon>Leptolyngbyales</taxon>
        <taxon>Leptolyngbyaceae</taxon>
        <taxon>Stenomitos</taxon>
    </lineage>
</organism>
<dbReference type="EMBL" id="PVWK01000124">
    <property type="protein sequence ID" value="PSB25527.1"/>
    <property type="molecule type" value="Genomic_DNA"/>
</dbReference>
<feature type="compositionally biased region" description="Low complexity" evidence="1">
    <location>
        <begin position="383"/>
        <end position="393"/>
    </location>
</feature>
<evidence type="ECO:0000256" key="1">
    <source>
        <dbReference type="SAM" id="MobiDB-lite"/>
    </source>
</evidence>
<feature type="compositionally biased region" description="Basic and acidic residues" evidence="1">
    <location>
        <begin position="477"/>
        <end position="486"/>
    </location>
</feature>
<feature type="transmembrane region" description="Helical" evidence="2">
    <location>
        <begin position="55"/>
        <end position="74"/>
    </location>
</feature>
<feature type="compositionally biased region" description="Low complexity" evidence="1">
    <location>
        <begin position="441"/>
        <end position="455"/>
    </location>
</feature>
<reference evidence="3 4" key="2">
    <citation type="submission" date="2018-03" db="EMBL/GenBank/DDBJ databases">
        <title>The ancient ancestry and fast evolution of plastids.</title>
        <authorList>
            <person name="Moore K.R."/>
            <person name="Magnabosco C."/>
            <person name="Momper L."/>
            <person name="Gold D.A."/>
            <person name="Bosak T."/>
            <person name="Fournier G.P."/>
        </authorList>
    </citation>
    <scope>NUCLEOTIDE SEQUENCE [LARGE SCALE GENOMIC DNA]</scope>
    <source>
        <strain evidence="3 4">ULC18</strain>
    </source>
</reference>
<feature type="compositionally biased region" description="Pro residues" evidence="1">
    <location>
        <begin position="406"/>
        <end position="420"/>
    </location>
</feature>
<feature type="compositionally biased region" description="Pro residues" evidence="1">
    <location>
        <begin position="362"/>
        <end position="382"/>
    </location>
</feature>
<evidence type="ECO:0000313" key="3">
    <source>
        <dbReference type="EMBL" id="PSB25527.1"/>
    </source>
</evidence>
<sequence length="556" mass="60641">MLTPLLSSTETTQASASQPFLATKLCTGGLVFSAIVPYGQLLGVGFVLGMNRLQAVAKTIVVFVLMLVVMASWGSADDAAQAAFNWQRKVDSAQTSIKTKGKIAEASPPIALQELRQALDNYQPQVTILSPRKNEVLADNTVSVRFLVKDLPIFKNETFGLGPHLHVLLDNHSYQAVYDTSQPLIFNDLEPGTHTIRAFASRPWHESFKNEGAFVQTTFHVLTKTQDNSPNPELPLLTYSRPQGTYGAEPILLDFYLTNAPLHLVAQADATDDIADWRIRCTVNGDSFVIDRWQPLYLKGFKPGKNWVQLEYLDDKGNPVQNVFNNTVRIVDYQPNGDDTLAKLVRGDLSAADVRGIVDPNYVPPTPTPTVEPSPEILPEPSPSSLETPQPELGPSFSVPDRTSPIAPPFPEPSTRPTPEPTLELVVPIPELPTPEPSPIPSATATPPEDTEPPSTIAPPAAPAETERQPVIPDDESTLREPKKAESNATSGQERLRQLRQRFSQYLPQKNAIAPDSGAVPTEDGDRAQPLPVTEPTQLSPATPPTFLPSVPPEND</sequence>
<feature type="compositionally biased region" description="Pro residues" evidence="1">
    <location>
        <begin position="542"/>
        <end position="556"/>
    </location>
</feature>
<keyword evidence="2" id="KW-0812">Transmembrane</keyword>
<evidence type="ECO:0000256" key="2">
    <source>
        <dbReference type="SAM" id="Phobius"/>
    </source>
</evidence>
<keyword evidence="2" id="KW-1133">Transmembrane helix</keyword>
<feature type="compositionally biased region" description="Pro residues" evidence="1">
    <location>
        <begin position="430"/>
        <end position="440"/>
    </location>
</feature>
<feature type="transmembrane region" description="Helical" evidence="2">
    <location>
        <begin position="20"/>
        <end position="48"/>
    </location>
</feature>
<dbReference type="AlphaFoldDB" id="A0A2T1DYE2"/>
<accession>A0A2T1DYE2</accession>
<dbReference type="RefSeq" id="WP_106258982.1">
    <property type="nucleotide sequence ID" value="NZ_CAWNSW010000163.1"/>
</dbReference>
<comment type="caution">
    <text evidence="3">The sequence shown here is derived from an EMBL/GenBank/DDBJ whole genome shotgun (WGS) entry which is preliminary data.</text>
</comment>
<dbReference type="Proteomes" id="UP000239576">
    <property type="component" value="Unassembled WGS sequence"/>
</dbReference>
<dbReference type="OrthoDB" id="421804at2"/>
<reference evidence="4" key="1">
    <citation type="submission" date="2018-02" db="EMBL/GenBank/DDBJ databases">
        <authorList>
            <person name="Moore K."/>
            <person name="Momper L."/>
        </authorList>
    </citation>
    <scope>NUCLEOTIDE SEQUENCE [LARGE SCALE GENOMIC DNA]</scope>
    <source>
        <strain evidence="4">ULC18</strain>
    </source>
</reference>
<name>A0A2T1DYE2_9CYAN</name>
<keyword evidence="2" id="KW-0472">Membrane</keyword>
<gene>
    <name evidence="3" type="ORF">C7B82_23180</name>
</gene>
<evidence type="ECO:0000313" key="4">
    <source>
        <dbReference type="Proteomes" id="UP000239576"/>
    </source>
</evidence>
<keyword evidence="4" id="KW-1185">Reference proteome</keyword>
<protein>
    <submittedName>
        <fullName evidence="3">Uncharacterized protein</fullName>
    </submittedName>
</protein>
<proteinExistence type="predicted"/>